<dbReference type="RefSeq" id="WP_232516434.1">
    <property type="nucleotide sequence ID" value="NZ_JBHSOG010000097.1"/>
</dbReference>
<evidence type="ECO:0000313" key="1">
    <source>
        <dbReference type="EMBL" id="MFC5771618.1"/>
    </source>
</evidence>
<protein>
    <submittedName>
        <fullName evidence="1">Uncharacterized protein</fullName>
    </submittedName>
</protein>
<accession>A0ABW1AXF4</accession>
<comment type="caution">
    <text evidence="1">The sequence shown here is derived from an EMBL/GenBank/DDBJ whole genome shotgun (WGS) entry which is preliminary data.</text>
</comment>
<evidence type="ECO:0000313" key="2">
    <source>
        <dbReference type="Proteomes" id="UP001595974"/>
    </source>
</evidence>
<keyword evidence="2" id="KW-1185">Reference proteome</keyword>
<proteinExistence type="predicted"/>
<gene>
    <name evidence="1" type="ORF">ACFPTN_19755</name>
</gene>
<name>A0ABW1AXF4_9RHOO</name>
<organism evidence="1 2">
    <name type="scientific">Thauera sinica</name>
    <dbReference type="NCBI Taxonomy" id="2665146"/>
    <lineage>
        <taxon>Bacteria</taxon>
        <taxon>Pseudomonadati</taxon>
        <taxon>Pseudomonadota</taxon>
        <taxon>Betaproteobacteria</taxon>
        <taxon>Rhodocyclales</taxon>
        <taxon>Zoogloeaceae</taxon>
        <taxon>Thauera</taxon>
    </lineage>
</organism>
<dbReference type="EMBL" id="JBHSOG010000097">
    <property type="protein sequence ID" value="MFC5771618.1"/>
    <property type="molecule type" value="Genomic_DNA"/>
</dbReference>
<dbReference type="Proteomes" id="UP001595974">
    <property type="component" value="Unassembled WGS sequence"/>
</dbReference>
<sequence length="113" mass="11584">MLAPIRPYYPYAAGAAPQQAAGGDFIRGFVAGGCLSAFQDRPSPTSPADLKRVLRHALQAGTALTAGAQAAAALHRQDYGAALLTAAAGAAGVLFIERMLRDAAQADMEKDNG</sequence>
<reference evidence="2" key="1">
    <citation type="journal article" date="2019" name="Int. J. Syst. Evol. Microbiol.">
        <title>The Global Catalogue of Microorganisms (GCM) 10K type strain sequencing project: providing services to taxonomists for standard genome sequencing and annotation.</title>
        <authorList>
            <consortium name="The Broad Institute Genomics Platform"/>
            <consortium name="The Broad Institute Genome Sequencing Center for Infectious Disease"/>
            <person name="Wu L."/>
            <person name="Ma J."/>
        </authorList>
    </citation>
    <scope>NUCLEOTIDE SEQUENCE [LARGE SCALE GENOMIC DNA]</scope>
    <source>
        <strain evidence="2">SHR3</strain>
    </source>
</reference>